<organism evidence="2 3">
    <name type="scientific">Flavobacterium pokkalii</name>
    <dbReference type="NCBI Taxonomy" id="1940408"/>
    <lineage>
        <taxon>Bacteria</taxon>
        <taxon>Pseudomonadati</taxon>
        <taxon>Bacteroidota</taxon>
        <taxon>Flavobacteriia</taxon>
        <taxon>Flavobacteriales</taxon>
        <taxon>Flavobacteriaceae</taxon>
        <taxon>Flavobacterium</taxon>
    </lineage>
</organism>
<name>A0ABR7UN95_9FLAO</name>
<protein>
    <recommendedName>
        <fullName evidence="1">Alginate export domain-containing protein</fullName>
    </recommendedName>
</protein>
<evidence type="ECO:0000313" key="2">
    <source>
        <dbReference type="EMBL" id="MBD0723921.1"/>
    </source>
</evidence>
<accession>A0ABR7UN95</accession>
<proteinExistence type="predicted"/>
<evidence type="ECO:0000313" key="3">
    <source>
        <dbReference type="Proteomes" id="UP000661715"/>
    </source>
</evidence>
<feature type="domain" description="Alginate export" evidence="1">
    <location>
        <begin position="63"/>
        <end position="412"/>
    </location>
</feature>
<comment type="caution">
    <text evidence="2">The sequence shown here is derived from an EMBL/GenBank/DDBJ whole genome shotgun (WGS) entry which is preliminary data.</text>
</comment>
<dbReference type="RefSeq" id="WP_188219493.1">
    <property type="nucleotide sequence ID" value="NZ_NASZ01000001.1"/>
</dbReference>
<gene>
    <name evidence="2" type="ORF">B6A10_01870</name>
</gene>
<dbReference type="InterPro" id="IPR025388">
    <property type="entry name" value="Alginate_export_dom"/>
</dbReference>
<dbReference type="EMBL" id="NASZ01000001">
    <property type="protein sequence ID" value="MBD0723921.1"/>
    <property type="molecule type" value="Genomic_DNA"/>
</dbReference>
<sequence length="459" mass="52688">MKQTLIFFCLLSFLSFEKIMAQDAKTLTHLLLQKKLITQKEADSLETLMTNSQKTAPENKEFAIGLEFRPRTEYRNGYKQLRTDDSKAAFFTSQRSRLNIDFSQNQFKFHTSIQDIRVWGQYGQTSTSGSLNVFEAFAEVGILKNFSIKLGRQKVELDNGRIFSAANWSQAARAHDGINLIYSNKKIHSEFFTSFNQTSERIFDTDFSPTTFSNYKLLNIHYLKAKLNKNFSLTTINAADSYQSKTSSNTLYTRATSGGRLDFEKGNLYLTLSGYYQFGQLQSGNRISAYYFQPEIQLKTNQLTTRFGAEIMSGDNADKASEISKSFVPLYGVAWKFMGNMDYFTSFPTDVKNGGLVNPYLFFTYDVNQKISLRSDFHLFYLANKVNNNLNQNINSYLGFENDLSLHYKCNGFTMIDFGFSYMTAEKSMETLKGGNSALTPMWSYLMITFKPELFHFKK</sequence>
<evidence type="ECO:0000259" key="1">
    <source>
        <dbReference type="Pfam" id="PF13372"/>
    </source>
</evidence>
<keyword evidence="3" id="KW-1185">Reference proteome</keyword>
<dbReference type="Proteomes" id="UP000661715">
    <property type="component" value="Unassembled WGS sequence"/>
</dbReference>
<dbReference type="Pfam" id="PF13372">
    <property type="entry name" value="Alginate_exp"/>
    <property type="match status" value="1"/>
</dbReference>
<reference evidence="2 3" key="1">
    <citation type="journal article" date="2020" name="Microbiol. Res.">
        <title>Flavobacterium pokkalii sp. nov., a novel plant growth promoting native rhizobacteria isolated from pokkali rice grown in coastal saline affected agricultural regions of southern India, Kerala.</title>
        <authorList>
            <person name="Menon R.R."/>
            <person name="Kumari S."/>
            <person name="Viver T."/>
            <person name="Rameshkumar N."/>
        </authorList>
    </citation>
    <scope>NUCLEOTIDE SEQUENCE [LARGE SCALE GENOMIC DNA]</scope>
    <source>
        <strain evidence="2 3">L1I52</strain>
    </source>
</reference>